<dbReference type="KEGG" id="ang:An07g08110"/>
<reference evidence="2" key="1">
    <citation type="submission" date="2025-02" db="EMBL/GenBank/DDBJ databases">
        <authorList>
            <consortium name="NCBI Genome Project"/>
        </authorList>
    </citation>
    <scope>NUCLEOTIDE SEQUENCE</scope>
</reference>
<dbReference type="AlphaFoldDB" id="A0AAJ8DZ74"/>
<feature type="region of interest" description="Disordered" evidence="1">
    <location>
        <begin position="46"/>
        <end position="174"/>
    </location>
</feature>
<dbReference type="VEuPathDB" id="FungiDB:An07g08110"/>
<dbReference type="RefSeq" id="XP_059601039.1">
    <property type="nucleotide sequence ID" value="XM_059748627.1"/>
</dbReference>
<organism evidence="2">
    <name type="scientific">Aspergillus niger</name>
    <dbReference type="NCBI Taxonomy" id="5061"/>
    <lineage>
        <taxon>Eukaryota</taxon>
        <taxon>Fungi</taxon>
        <taxon>Dikarya</taxon>
        <taxon>Ascomycota</taxon>
        <taxon>Pezizomycotina</taxon>
        <taxon>Eurotiomycetes</taxon>
        <taxon>Eurotiomycetidae</taxon>
        <taxon>Eurotiales</taxon>
        <taxon>Aspergillaceae</taxon>
        <taxon>Aspergillus</taxon>
        <taxon>Aspergillus subgen. Circumdati</taxon>
    </lineage>
</organism>
<dbReference type="GeneID" id="84591492"/>
<proteinExistence type="predicted"/>
<evidence type="ECO:0000256" key="1">
    <source>
        <dbReference type="SAM" id="MobiDB-lite"/>
    </source>
</evidence>
<feature type="compositionally biased region" description="Basic and acidic residues" evidence="1">
    <location>
        <begin position="48"/>
        <end position="68"/>
    </location>
</feature>
<reference evidence="2" key="2">
    <citation type="submission" date="2025-08" db="UniProtKB">
        <authorList>
            <consortium name="RefSeq"/>
        </authorList>
    </citation>
    <scope>IDENTIFICATION</scope>
</reference>
<sequence>MRLRVATPNVRSIQGDKRGGETGGRAKVYREVTGVDSENIGIWRHLKRGGEMKGKRKREERGGKRTAGEGEGQGDENRNGRMEMGGRGEVRRVGRENGSKVGKHKNGSQRQGERSTRFKIGGFVALGTGPRNSDGQIRFKRTGTVADKEAREREQLKGRDSISQRERRREGVSVKKSECESDLVVCVDASSLSAAEEEGGGEGEREDNYVRMKHKTNFQWTGGDGRESTAAATRWGEERGWTDLMGWDEMDGWMDGE</sequence>
<name>A0AAJ8DZ74_ASPNG</name>
<feature type="compositionally biased region" description="Basic and acidic residues" evidence="1">
    <location>
        <begin position="75"/>
        <end position="98"/>
    </location>
</feature>
<accession>A0AAJ8DZ74</accession>
<evidence type="ECO:0000313" key="2">
    <source>
        <dbReference type="RefSeq" id="XP_059601039.1"/>
    </source>
</evidence>
<gene>
    <name evidence="2" type="ORF">An07g08110</name>
</gene>
<protein>
    <submittedName>
        <fullName evidence="2">Uncharacterized protein</fullName>
    </submittedName>
</protein>
<feature type="compositionally biased region" description="Basic and acidic residues" evidence="1">
    <location>
        <begin position="146"/>
        <end position="174"/>
    </location>
</feature>
<feature type="region of interest" description="Disordered" evidence="1">
    <location>
        <begin position="1"/>
        <end position="26"/>
    </location>
</feature>